<reference evidence="5 6" key="1">
    <citation type="submission" date="2019-09" db="EMBL/GenBank/DDBJ databases">
        <authorList>
            <person name="Wang X."/>
        </authorList>
    </citation>
    <scope>NUCLEOTIDE SEQUENCE [LARGE SCALE GENOMIC DNA]</scope>
    <source>
        <strain evidence="5 6">CICC 11023</strain>
    </source>
</reference>
<keyword evidence="3" id="KW-1133">Transmembrane helix</keyword>
<evidence type="ECO:0000259" key="4">
    <source>
        <dbReference type="Pfam" id="PF11611"/>
    </source>
</evidence>
<dbReference type="Proteomes" id="UP000323876">
    <property type="component" value="Unassembled WGS sequence"/>
</dbReference>
<dbReference type="InterPro" id="IPR029050">
    <property type="entry name" value="Immunoprotect_excell_Ig-like"/>
</dbReference>
<feature type="region of interest" description="Disordered" evidence="2">
    <location>
        <begin position="79"/>
        <end position="123"/>
    </location>
</feature>
<feature type="compositionally biased region" description="Pro residues" evidence="2">
    <location>
        <begin position="10"/>
        <end position="42"/>
    </location>
</feature>
<feature type="compositionally biased region" description="Low complexity" evidence="2">
    <location>
        <begin position="86"/>
        <end position="120"/>
    </location>
</feature>
<keyword evidence="1" id="KW-0732">Signal</keyword>
<organism evidence="5 6">
    <name type="scientific">Nocardia colli</name>
    <dbReference type="NCBI Taxonomy" id="2545717"/>
    <lineage>
        <taxon>Bacteria</taxon>
        <taxon>Bacillati</taxon>
        <taxon>Actinomycetota</taxon>
        <taxon>Actinomycetes</taxon>
        <taxon>Mycobacteriales</taxon>
        <taxon>Nocardiaceae</taxon>
        <taxon>Nocardia</taxon>
    </lineage>
</organism>
<feature type="transmembrane region" description="Helical" evidence="3">
    <location>
        <begin position="54"/>
        <end position="75"/>
    </location>
</feature>
<dbReference type="Gene3D" id="2.60.40.1240">
    <property type="match status" value="1"/>
</dbReference>
<sequence>MTSPQGEFPPQQPPNPQWGNPPLPSGQQPPQPGQFAPPPGYGQPPKKKSSGGKIVLIVVAVIIGLCGFSAVIAAVNSGDDKKTDTTASSPASAPAVGAAGESAAPPAAKPSAEKPSTAAPGLNTPVRDGKFEFVVTGVQVGLGEVGDNPYLQRKAQGAYTIVSMTVKNTSNKPQGFSPSAQYLFDSKNRKFENDSMAAINLQADTSMYASVNPGNTVTAQVVFDLPADAVPSHIMLHDSMFSGGAKVTLQ</sequence>
<evidence type="ECO:0000313" key="5">
    <source>
        <dbReference type="EMBL" id="KAA8890628.1"/>
    </source>
</evidence>
<feature type="domain" description="DUF4352" evidence="4">
    <location>
        <begin position="121"/>
        <end position="245"/>
    </location>
</feature>
<proteinExistence type="predicted"/>
<evidence type="ECO:0000313" key="6">
    <source>
        <dbReference type="Proteomes" id="UP000323876"/>
    </source>
</evidence>
<dbReference type="OrthoDB" id="3430849at2"/>
<keyword evidence="3" id="KW-0812">Transmembrane</keyword>
<dbReference type="AlphaFoldDB" id="A0A5N0EMJ3"/>
<protein>
    <submittedName>
        <fullName evidence="5">DUF4352 domain-containing protein</fullName>
    </submittedName>
</protein>
<evidence type="ECO:0000256" key="2">
    <source>
        <dbReference type="SAM" id="MobiDB-lite"/>
    </source>
</evidence>
<accession>A0A5N0EMJ3</accession>
<name>A0A5N0EMJ3_9NOCA</name>
<gene>
    <name evidence="5" type="ORF">F3087_05020</name>
</gene>
<keyword evidence="6" id="KW-1185">Reference proteome</keyword>
<evidence type="ECO:0000256" key="1">
    <source>
        <dbReference type="ARBA" id="ARBA00022729"/>
    </source>
</evidence>
<dbReference type="InterPro" id="IPR029051">
    <property type="entry name" value="DUF4352"/>
</dbReference>
<keyword evidence="3" id="KW-0472">Membrane</keyword>
<dbReference type="EMBL" id="VXLC01000001">
    <property type="protein sequence ID" value="KAA8890628.1"/>
    <property type="molecule type" value="Genomic_DNA"/>
</dbReference>
<feature type="region of interest" description="Disordered" evidence="2">
    <location>
        <begin position="1"/>
        <end position="48"/>
    </location>
</feature>
<dbReference type="Pfam" id="PF11611">
    <property type="entry name" value="DUF4352"/>
    <property type="match status" value="1"/>
</dbReference>
<evidence type="ECO:0000256" key="3">
    <source>
        <dbReference type="SAM" id="Phobius"/>
    </source>
</evidence>
<comment type="caution">
    <text evidence="5">The sequence shown here is derived from an EMBL/GenBank/DDBJ whole genome shotgun (WGS) entry which is preliminary data.</text>
</comment>